<evidence type="ECO:0000256" key="14">
    <source>
        <dbReference type="ARBA" id="ARBA00023180"/>
    </source>
</evidence>
<sequence length="871" mass="95439">MGTSLFSLVIAATFFSSSIVLTVSGPLYVDSITTLNFTASNYQYIDNSGAFLASNNQIFKATITNPLTQLTNFYFSVIHAPSGTIVWSANRNKPISNSGKVRLTEESLSVIDDSGVIVWSTTQFRSNIASLKLSDDGNLVLLDGSNSSLWQSFENPTDTIILGQRLPVGSSLVSSVSNIDFSEGEYVFSVTSNDGLLRWNGLTYWKLSMEINASIDSYSPVSFLQINGTGLFLFGFNESVIVIHLAITPFNFSIAQLGSEGALTLKRFVGSNWVQDFAWPSSYCQIPFVCDKIGLCSARVCSCPLGFHKSTAGGCVPANSLLSLPSCNASDNGNQLNNSSISYLNLGNNVDYFSNAFMQPAKRGVNLSLCQELCTQNCSCLGLFHGNSSGNCYLLENYLGSVMSSSSGTDRLGYVKVLVKFSNENPNGTQSQNQSFPLVGLILIPPSAFLLLLTIVFLGIFWWRKHKLSRTGSAKLGGGDYSSGELELISFSGLPVRFEYEELAAATENFKTQIGFGGFGVVYKGTLPDKSLVAVKKINSIGVQGKKEFCTEIAIIGKIHHINLVRLKGFCAQGRQRFLVYEYMNKGSLDRSLFENGPVLEWQERFDIALGTARGLAYLHSGCEQKIIHCDVKPENILLHDNLQVKISDFGLSKLLSPEQSCLFTNLRGTRGYLAPEWLTSTAISDKTDVYSYGMVLLEIVRGRKNCSMPVQSHGLENDSTEGDDPSSSTSGLETRPVYFPLLALEMHEEGRYLELADPRLEGRVTSEKVEKLVRVALCCVHEEPAIRPTMSNVVGMLEGSVTVGQPRVESLNFLRFYGRRFTEASRHEGFGEANGNEFFSQRNSATFNSTAVDSHNSFSYMSSQQVSGPR</sequence>
<dbReference type="PROSITE" id="PS50927">
    <property type="entry name" value="BULB_LECTIN"/>
    <property type="match status" value="1"/>
</dbReference>
<evidence type="ECO:0000256" key="13">
    <source>
        <dbReference type="ARBA" id="ARBA00023170"/>
    </source>
</evidence>
<dbReference type="Pfam" id="PF00069">
    <property type="entry name" value="Pkinase"/>
    <property type="match status" value="1"/>
</dbReference>
<proteinExistence type="inferred from homology"/>
<keyword evidence="5 20" id="KW-0812">Transmembrane</keyword>
<feature type="signal peptide" evidence="21">
    <location>
        <begin position="1"/>
        <end position="24"/>
    </location>
</feature>
<comment type="subcellular location">
    <subcellularLocation>
        <location evidence="1">Membrane</location>
        <topology evidence="1">Single-pass membrane protein</topology>
    </subcellularLocation>
</comment>
<dbReference type="SUPFAM" id="SSF51110">
    <property type="entry name" value="alpha-D-mannose-specific plant lectins"/>
    <property type="match status" value="1"/>
</dbReference>
<dbReference type="CDD" id="cd01098">
    <property type="entry name" value="PAN_AP_plant"/>
    <property type="match status" value="1"/>
</dbReference>
<evidence type="ECO:0000256" key="5">
    <source>
        <dbReference type="ARBA" id="ARBA00022692"/>
    </source>
</evidence>
<evidence type="ECO:0000256" key="1">
    <source>
        <dbReference type="ARBA" id="ARBA00004167"/>
    </source>
</evidence>
<dbReference type="Gene3D" id="3.30.200.20">
    <property type="entry name" value="Phosphorylase Kinase, domain 1"/>
    <property type="match status" value="1"/>
</dbReference>
<evidence type="ECO:0000256" key="16">
    <source>
        <dbReference type="ARBA" id="ARBA00048679"/>
    </source>
</evidence>
<dbReference type="SUPFAM" id="SSF56112">
    <property type="entry name" value="Protein kinase-like (PK-like)"/>
    <property type="match status" value="1"/>
</dbReference>
<dbReference type="SMART" id="SM00108">
    <property type="entry name" value="B_lectin"/>
    <property type="match status" value="1"/>
</dbReference>
<evidence type="ECO:0000256" key="12">
    <source>
        <dbReference type="ARBA" id="ARBA00023157"/>
    </source>
</evidence>
<keyword evidence="13" id="KW-0675">Receptor</keyword>
<dbReference type="CDD" id="cd00028">
    <property type="entry name" value="B_lectin"/>
    <property type="match status" value="1"/>
</dbReference>
<dbReference type="PROSITE" id="PS00108">
    <property type="entry name" value="PROTEIN_KINASE_ST"/>
    <property type="match status" value="1"/>
</dbReference>
<evidence type="ECO:0000313" key="25">
    <source>
        <dbReference type="Proteomes" id="UP001370490"/>
    </source>
</evidence>
<dbReference type="InterPro" id="IPR001480">
    <property type="entry name" value="Bulb-type_lectin_dom"/>
</dbReference>
<dbReference type="FunFam" id="1.10.510.10:FF:000589">
    <property type="entry name" value="Serine/threonine-protein kinase"/>
    <property type="match status" value="1"/>
</dbReference>
<dbReference type="PROSITE" id="PS50011">
    <property type="entry name" value="PROTEIN_KINASE_DOM"/>
    <property type="match status" value="1"/>
</dbReference>
<dbReference type="SMART" id="SM00220">
    <property type="entry name" value="S_TKc"/>
    <property type="match status" value="1"/>
</dbReference>
<evidence type="ECO:0000259" key="23">
    <source>
        <dbReference type="PROSITE" id="PS50927"/>
    </source>
</evidence>
<keyword evidence="7 17" id="KW-0547">Nucleotide-binding</keyword>
<dbReference type="InterPro" id="IPR036426">
    <property type="entry name" value="Bulb-type_lectin_dom_sf"/>
</dbReference>
<dbReference type="PANTHER" id="PTHR47976">
    <property type="entry name" value="G-TYPE LECTIN S-RECEPTOR-LIKE SERINE/THREONINE-PROTEIN KINASE SD2-5"/>
    <property type="match status" value="1"/>
</dbReference>
<dbReference type="InterPro" id="IPR024171">
    <property type="entry name" value="SRK-like_kinase"/>
</dbReference>
<evidence type="ECO:0000256" key="21">
    <source>
        <dbReference type="SAM" id="SignalP"/>
    </source>
</evidence>
<evidence type="ECO:0000256" key="18">
    <source>
        <dbReference type="PROSITE-ProRule" id="PRU10141"/>
    </source>
</evidence>
<dbReference type="GO" id="GO:0004674">
    <property type="term" value="F:protein serine/threonine kinase activity"/>
    <property type="evidence" value="ECO:0007669"/>
    <property type="project" value="UniProtKB-KW"/>
</dbReference>
<accession>A0AAN8ZPQ7</accession>
<feature type="chain" id="PRO_5042994510" description="Receptor-like serine/threonine-protein kinase" evidence="21">
    <location>
        <begin position="25"/>
        <end position="871"/>
    </location>
</feature>
<dbReference type="Gene3D" id="2.90.10.30">
    <property type="match status" value="1"/>
</dbReference>
<dbReference type="PANTHER" id="PTHR47976:SF60">
    <property type="entry name" value="RECEPTOR-LIKE SERINE_THREONINE-PROTEIN KINASE"/>
    <property type="match status" value="1"/>
</dbReference>
<evidence type="ECO:0000256" key="8">
    <source>
        <dbReference type="ARBA" id="ARBA00022777"/>
    </source>
</evidence>
<keyword evidence="3" id="KW-0245">EGF-like domain</keyword>
<keyword evidence="10 20" id="KW-1133">Transmembrane helix</keyword>
<feature type="region of interest" description="Disordered" evidence="19">
    <location>
        <begin position="711"/>
        <end position="734"/>
    </location>
</feature>
<dbReference type="Pfam" id="PF01453">
    <property type="entry name" value="B_lectin"/>
    <property type="match status" value="1"/>
</dbReference>
<dbReference type="PIRSF" id="PIRSF000641">
    <property type="entry name" value="SRK"/>
    <property type="match status" value="1"/>
</dbReference>
<keyword evidence="9 17" id="KW-0067">ATP-binding</keyword>
<dbReference type="CDD" id="cd14066">
    <property type="entry name" value="STKc_IRAK"/>
    <property type="match status" value="1"/>
</dbReference>
<evidence type="ECO:0000256" key="3">
    <source>
        <dbReference type="ARBA" id="ARBA00022536"/>
    </source>
</evidence>
<evidence type="ECO:0000256" key="2">
    <source>
        <dbReference type="ARBA" id="ARBA00022527"/>
    </source>
</evidence>
<keyword evidence="4 17" id="KW-0808">Transferase</keyword>
<dbReference type="GO" id="GO:0016020">
    <property type="term" value="C:membrane"/>
    <property type="evidence" value="ECO:0007669"/>
    <property type="project" value="UniProtKB-SubCell"/>
</dbReference>
<evidence type="ECO:0000256" key="4">
    <source>
        <dbReference type="ARBA" id="ARBA00022679"/>
    </source>
</evidence>
<keyword evidence="12" id="KW-1015">Disulfide bond</keyword>
<evidence type="ECO:0000313" key="24">
    <source>
        <dbReference type="EMBL" id="KAK6945571.1"/>
    </source>
</evidence>
<dbReference type="FunFam" id="3.30.200.20:FF:000178">
    <property type="entry name" value="serine/threonine-protein kinase PBS1-like"/>
    <property type="match status" value="1"/>
</dbReference>
<dbReference type="PROSITE" id="PS00107">
    <property type="entry name" value="PROTEIN_KINASE_ATP"/>
    <property type="match status" value="1"/>
</dbReference>
<evidence type="ECO:0000256" key="11">
    <source>
        <dbReference type="ARBA" id="ARBA00023136"/>
    </source>
</evidence>
<dbReference type="InterPro" id="IPR008271">
    <property type="entry name" value="Ser/Thr_kinase_AS"/>
</dbReference>
<dbReference type="Gene3D" id="1.10.510.10">
    <property type="entry name" value="Transferase(Phosphotransferase) domain 1"/>
    <property type="match status" value="1"/>
</dbReference>
<feature type="domain" description="Bulb-type lectin" evidence="23">
    <location>
        <begin position="36"/>
        <end position="154"/>
    </location>
</feature>
<protein>
    <recommendedName>
        <fullName evidence="17">Receptor-like serine/threonine-protein kinase</fullName>
        <ecNumber evidence="17">2.7.11.1</ecNumber>
    </recommendedName>
</protein>
<reference evidence="24 25" key="1">
    <citation type="submission" date="2023-12" db="EMBL/GenBank/DDBJ databases">
        <title>A high-quality genome assembly for Dillenia turbinata (Dilleniales).</title>
        <authorList>
            <person name="Chanderbali A."/>
        </authorList>
    </citation>
    <scope>NUCLEOTIDE SEQUENCE [LARGE SCALE GENOMIC DNA]</scope>
    <source>
        <strain evidence="24">LSX21</strain>
        <tissue evidence="24">Leaf</tissue>
    </source>
</reference>
<keyword evidence="14" id="KW-0325">Glycoprotein</keyword>
<keyword evidence="2 17" id="KW-0723">Serine/threonine-protein kinase</keyword>
<evidence type="ECO:0000256" key="19">
    <source>
        <dbReference type="SAM" id="MobiDB-lite"/>
    </source>
</evidence>
<dbReference type="AlphaFoldDB" id="A0AAN8ZPQ7"/>
<dbReference type="InterPro" id="IPR000719">
    <property type="entry name" value="Prot_kinase_dom"/>
</dbReference>
<comment type="catalytic activity">
    <reaction evidence="15 17">
        <text>L-threonyl-[protein] + ATP = O-phospho-L-threonyl-[protein] + ADP + H(+)</text>
        <dbReference type="Rhea" id="RHEA:46608"/>
        <dbReference type="Rhea" id="RHEA-COMP:11060"/>
        <dbReference type="Rhea" id="RHEA-COMP:11605"/>
        <dbReference type="ChEBI" id="CHEBI:15378"/>
        <dbReference type="ChEBI" id="CHEBI:30013"/>
        <dbReference type="ChEBI" id="CHEBI:30616"/>
        <dbReference type="ChEBI" id="CHEBI:61977"/>
        <dbReference type="ChEBI" id="CHEBI:456216"/>
        <dbReference type="EC" id="2.7.11.1"/>
    </reaction>
</comment>
<evidence type="ECO:0000256" key="6">
    <source>
        <dbReference type="ARBA" id="ARBA00022729"/>
    </source>
</evidence>
<feature type="transmembrane region" description="Helical" evidence="20">
    <location>
        <begin position="438"/>
        <end position="463"/>
    </location>
</feature>
<dbReference type="Proteomes" id="UP001370490">
    <property type="component" value="Unassembled WGS sequence"/>
</dbReference>
<dbReference type="EC" id="2.7.11.1" evidence="17"/>
<dbReference type="InterPro" id="IPR051343">
    <property type="entry name" value="G-type_lectin_kinases/EP1-like"/>
</dbReference>
<dbReference type="EMBL" id="JBAMMX010000002">
    <property type="protein sequence ID" value="KAK6945571.1"/>
    <property type="molecule type" value="Genomic_DNA"/>
</dbReference>
<evidence type="ECO:0000256" key="17">
    <source>
        <dbReference type="PIRNR" id="PIRNR000641"/>
    </source>
</evidence>
<dbReference type="InterPro" id="IPR011009">
    <property type="entry name" value="Kinase-like_dom_sf"/>
</dbReference>
<evidence type="ECO:0000256" key="9">
    <source>
        <dbReference type="ARBA" id="ARBA00022840"/>
    </source>
</evidence>
<gene>
    <name evidence="24" type="ORF">RJ641_013115</name>
</gene>
<keyword evidence="25" id="KW-1185">Reference proteome</keyword>
<evidence type="ECO:0000259" key="22">
    <source>
        <dbReference type="PROSITE" id="PS50011"/>
    </source>
</evidence>
<name>A0AAN8ZPQ7_9MAGN</name>
<evidence type="ECO:0000256" key="20">
    <source>
        <dbReference type="SAM" id="Phobius"/>
    </source>
</evidence>
<dbReference type="InterPro" id="IPR017441">
    <property type="entry name" value="Protein_kinase_ATP_BS"/>
</dbReference>
<dbReference type="GO" id="GO:0005524">
    <property type="term" value="F:ATP binding"/>
    <property type="evidence" value="ECO:0007669"/>
    <property type="project" value="UniProtKB-UniRule"/>
</dbReference>
<feature type="domain" description="Protein kinase" evidence="22">
    <location>
        <begin position="508"/>
        <end position="809"/>
    </location>
</feature>
<evidence type="ECO:0000256" key="10">
    <source>
        <dbReference type="ARBA" id="ARBA00022989"/>
    </source>
</evidence>
<feature type="binding site" evidence="18">
    <location>
        <position position="537"/>
    </location>
    <ligand>
        <name>ATP</name>
        <dbReference type="ChEBI" id="CHEBI:30616"/>
    </ligand>
</feature>
<comment type="caution">
    <text evidence="24">The sequence shown here is derived from an EMBL/GenBank/DDBJ whole genome shotgun (WGS) entry which is preliminary data.</text>
</comment>
<evidence type="ECO:0000256" key="15">
    <source>
        <dbReference type="ARBA" id="ARBA00047899"/>
    </source>
</evidence>
<keyword evidence="8 17" id="KW-0418">Kinase</keyword>
<evidence type="ECO:0000256" key="7">
    <source>
        <dbReference type="ARBA" id="ARBA00022741"/>
    </source>
</evidence>
<comment type="similarity">
    <text evidence="17">Belongs to the protein kinase superfamily. Ser/Thr protein kinase family.</text>
</comment>
<comment type="catalytic activity">
    <reaction evidence="16 17">
        <text>L-seryl-[protein] + ATP = O-phospho-L-seryl-[protein] + ADP + H(+)</text>
        <dbReference type="Rhea" id="RHEA:17989"/>
        <dbReference type="Rhea" id="RHEA-COMP:9863"/>
        <dbReference type="Rhea" id="RHEA-COMP:11604"/>
        <dbReference type="ChEBI" id="CHEBI:15378"/>
        <dbReference type="ChEBI" id="CHEBI:29999"/>
        <dbReference type="ChEBI" id="CHEBI:30616"/>
        <dbReference type="ChEBI" id="CHEBI:83421"/>
        <dbReference type="ChEBI" id="CHEBI:456216"/>
        <dbReference type="EC" id="2.7.11.1"/>
    </reaction>
</comment>
<keyword evidence="11 20" id="KW-0472">Membrane</keyword>
<organism evidence="24 25">
    <name type="scientific">Dillenia turbinata</name>
    <dbReference type="NCBI Taxonomy" id="194707"/>
    <lineage>
        <taxon>Eukaryota</taxon>
        <taxon>Viridiplantae</taxon>
        <taxon>Streptophyta</taxon>
        <taxon>Embryophyta</taxon>
        <taxon>Tracheophyta</taxon>
        <taxon>Spermatophyta</taxon>
        <taxon>Magnoliopsida</taxon>
        <taxon>eudicotyledons</taxon>
        <taxon>Gunneridae</taxon>
        <taxon>Pentapetalae</taxon>
        <taxon>Dilleniales</taxon>
        <taxon>Dilleniaceae</taxon>
        <taxon>Dillenia</taxon>
    </lineage>
</organism>
<keyword evidence="6 21" id="KW-0732">Signal</keyword>